<accession>A0A1I4BGS2</accession>
<evidence type="ECO:0000313" key="3">
    <source>
        <dbReference type="EMBL" id="SFK67693.1"/>
    </source>
</evidence>
<dbReference type="AlphaFoldDB" id="A0A1I4BGS2"/>
<dbReference type="Proteomes" id="UP000199607">
    <property type="component" value="Unassembled WGS sequence"/>
</dbReference>
<feature type="region of interest" description="Disordered" evidence="1">
    <location>
        <begin position="84"/>
        <end position="104"/>
    </location>
</feature>
<keyword evidence="4" id="KW-1185">Reference proteome</keyword>
<evidence type="ECO:0000313" key="4">
    <source>
        <dbReference type="Proteomes" id="UP000199607"/>
    </source>
</evidence>
<dbReference type="EMBL" id="FOTC01000001">
    <property type="protein sequence ID" value="SFK67693.1"/>
    <property type="molecule type" value="Genomic_DNA"/>
</dbReference>
<sequence>MPDGTDSRFDRIWLLATGVLLVIMPALTLFVAYAVLIVTQSVALERITLAEAVELYLVELAAFALFSYFLYRLTRYTIHRQEMQETARNEREREQSQTDGARPR</sequence>
<reference evidence="4" key="1">
    <citation type="submission" date="2016-10" db="EMBL/GenBank/DDBJ databases">
        <authorList>
            <person name="Varghese N."/>
            <person name="Submissions S."/>
        </authorList>
    </citation>
    <scope>NUCLEOTIDE SEQUENCE [LARGE SCALE GENOMIC DNA]</scope>
    <source>
        <strain evidence="4">CGMCC 1.7738</strain>
    </source>
</reference>
<keyword evidence="2" id="KW-0812">Transmembrane</keyword>
<gene>
    <name evidence="3" type="ORF">SAMN04487950_0534</name>
</gene>
<proteinExistence type="predicted"/>
<organism evidence="3 4">
    <name type="scientific">Halogranum rubrum</name>
    <dbReference type="NCBI Taxonomy" id="553466"/>
    <lineage>
        <taxon>Archaea</taxon>
        <taxon>Methanobacteriati</taxon>
        <taxon>Methanobacteriota</taxon>
        <taxon>Stenosarchaea group</taxon>
        <taxon>Halobacteria</taxon>
        <taxon>Halobacteriales</taxon>
        <taxon>Haloferacaceae</taxon>
    </lineage>
</organism>
<feature type="transmembrane region" description="Helical" evidence="2">
    <location>
        <begin position="12"/>
        <end position="35"/>
    </location>
</feature>
<evidence type="ECO:0000256" key="1">
    <source>
        <dbReference type="SAM" id="MobiDB-lite"/>
    </source>
</evidence>
<dbReference type="RefSeq" id="WP_089865356.1">
    <property type="nucleotide sequence ID" value="NZ_FOTC01000001.1"/>
</dbReference>
<name>A0A1I4BGS2_9EURY</name>
<feature type="transmembrane region" description="Helical" evidence="2">
    <location>
        <begin position="55"/>
        <end position="73"/>
    </location>
</feature>
<evidence type="ECO:0000256" key="2">
    <source>
        <dbReference type="SAM" id="Phobius"/>
    </source>
</evidence>
<keyword evidence="2" id="KW-0472">Membrane</keyword>
<keyword evidence="2" id="KW-1133">Transmembrane helix</keyword>
<protein>
    <submittedName>
        <fullName evidence="3">Uncharacterized protein</fullName>
    </submittedName>
</protein>